<keyword evidence="4" id="KW-1185">Reference proteome</keyword>
<sequence length="407" mass="47786">MPDEDLMQVLEKERGKGRDDFPVRAMWNSILAGVVYQHPSIESLRRELSRNGQLRFMCGFQNGKVPEAYVYSRFFKKLFKKEEMINEMFNKLVDELEELLPAFGENLAIDGKAISLLSKRENKNKKEDGRRDLDANWGIKEYKGIREDGTSWSKIVKWFGYKLHLIVDADYELPVAFELTKASTSEVKQAHKMIDDLYETHPELVESCETLEGDKGYDDTKLYEKLWDDYDIKPVIDIRNMWKDEDKTRQLQDYENVTYNYKGNVYCTCMETGKVREMCVGGFEKNRKRCGTLRKLCPAKQYGLECKYIDKCKVKQGIRIDIKQDRRIFTPIDRASYKWKRIYDKRTAVERVNSRLDVSFGFEKHYIRGIKKMKVRCGIALCVMLAMAVGRVKEKQVKEMRSLVKST</sequence>
<feature type="domain" description="Transposase IS4-like" evidence="1">
    <location>
        <begin position="153"/>
        <end position="384"/>
    </location>
</feature>
<dbReference type="GO" id="GO:0004803">
    <property type="term" value="F:transposase activity"/>
    <property type="evidence" value="ECO:0007669"/>
    <property type="project" value="InterPro"/>
</dbReference>
<dbReference type="Pfam" id="PF05598">
    <property type="entry name" value="DUF772"/>
    <property type="match status" value="1"/>
</dbReference>
<evidence type="ECO:0000313" key="4">
    <source>
        <dbReference type="Proteomes" id="UP001108123"/>
    </source>
</evidence>
<dbReference type="Proteomes" id="UP001108123">
    <property type="component" value="Unassembled WGS sequence"/>
</dbReference>
<dbReference type="EMBL" id="JAKNID010000039">
    <property type="protein sequence ID" value="MCG4565607.1"/>
    <property type="molecule type" value="Genomic_DNA"/>
</dbReference>
<dbReference type="AlphaFoldDB" id="A0A9Q4ADY6"/>
<dbReference type="InterPro" id="IPR008490">
    <property type="entry name" value="Transposase_InsH_N"/>
</dbReference>
<dbReference type="PANTHER" id="PTHR35604">
    <property type="entry name" value="TRANSPOSASE INSH FOR INSERTION SEQUENCE ELEMENT IS5A-RELATED"/>
    <property type="match status" value="1"/>
</dbReference>
<protein>
    <submittedName>
        <fullName evidence="3">Transposase</fullName>
    </submittedName>
</protein>
<name>A0A9Q4ADY6_9FIRM</name>
<evidence type="ECO:0000313" key="3">
    <source>
        <dbReference type="EMBL" id="MCG4565607.1"/>
    </source>
</evidence>
<proteinExistence type="predicted"/>
<dbReference type="RefSeq" id="WP_226808530.1">
    <property type="nucleotide sequence ID" value="NZ_JAJBNW010000074.1"/>
</dbReference>
<organism evidence="3 4">
    <name type="scientific">Anaerosalibacter bizertensis</name>
    <dbReference type="NCBI Taxonomy" id="932217"/>
    <lineage>
        <taxon>Bacteria</taxon>
        <taxon>Bacillati</taxon>
        <taxon>Bacillota</taxon>
        <taxon>Tissierellia</taxon>
        <taxon>Tissierellales</taxon>
        <taxon>Sporanaerobacteraceae</taxon>
        <taxon>Anaerosalibacter</taxon>
    </lineage>
</organism>
<dbReference type="Pfam" id="PF01609">
    <property type="entry name" value="DDE_Tnp_1"/>
    <property type="match status" value="1"/>
</dbReference>
<reference evidence="3" key="1">
    <citation type="submission" date="2022-01" db="EMBL/GenBank/DDBJ databases">
        <title>Collection of gut derived symbiotic bacterial strains cultured from healthy donors.</title>
        <authorList>
            <person name="Lin H."/>
            <person name="Kohout C."/>
            <person name="Waligurski E."/>
            <person name="Pamer E.G."/>
        </authorList>
    </citation>
    <scope>NUCLEOTIDE SEQUENCE</scope>
    <source>
        <strain evidence="3">MSK.14.39</strain>
    </source>
</reference>
<comment type="caution">
    <text evidence="3">The sequence shown here is derived from an EMBL/GenBank/DDBJ whole genome shotgun (WGS) entry which is preliminary data.</text>
</comment>
<feature type="domain" description="Transposase InsH N-terminal" evidence="2">
    <location>
        <begin position="12"/>
        <end position="76"/>
    </location>
</feature>
<gene>
    <name evidence="3" type="ORF">L0P62_09105</name>
</gene>
<dbReference type="PANTHER" id="PTHR35604:SF2">
    <property type="entry name" value="TRANSPOSASE INSH FOR INSERTION SEQUENCE ELEMENT IS5A-RELATED"/>
    <property type="match status" value="1"/>
</dbReference>
<evidence type="ECO:0000259" key="2">
    <source>
        <dbReference type="Pfam" id="PF05598"/>
    </source>
</evidence>
<dbReference type="GO" id="GO:0006313">
    <property type="term" value="P:DNA transposition"/>
    <property type="evidence" value="ECO:0007669"/>
    <property type="project" value="InterPro"/>
</dbReference>
<dbReference type="InterPro" id="IPR002559">
    <property type="entry name" value="Transposase_11"/>
</dbReference>
<accession>A0A9Q4ADY6</accession>
<evidence type="ECO:0000259" key="1">
    <source>
        <dbReference type="Pfam" id="PF01609"/>
    </source>
</evidence>
<dbReference type="GO" id="GO:0003677">
    <property type="term" value="F:DNA binding"/>
    <property type="evidence" value="ECO:0007669"/>
    <property type="project" value="InterPro"/>
</dbReference>